<dbReference type="InterPro" id="IPR011989">
    <property type="entry name" value="ARM-like"/>
</dbReference>
<dbReference type="Gene3D" id="1.25.10.10">
    <property type="entry name" value="Leucine-rich Repeat Variant"/>
    <property type="match status" value="1"/>
</dbReference>
<reference evidence="1" key="1">
    <citation type="submission" date="2022-04" db="EMBL/GenBank/DDBJ databases">
        <authorList>
            <person name="Xu L."/>
            <person name="Lv Z."/>
        </authorList>
    </citation>
    <scope>NUCLEOTIDE SEQUENCE</scope>
    <source>
        <strain evidence="1">LV_2022a</strain>
    </source>
</reference>
<name>A0AAE2D3U9_SCHME</name>
<dbReference type="EMBL" id="JALJAT010000004">
    <property type="protein sequence ID" value="KAK4470336.1"/>
    <property type="molecule type" value="Genomic_DNA"/>
</dbReference>
<proteinExistence type="predicted"/>
<dbReference type="Proteomes" id="UP001292079">
    <property type="component" value="Unassembled WGS sequence"/>
</dbReference>
<protein>
    <submittedName>
        <fullName evidence="1">Uncharacterized protein</fullName>
    </submittedName>
</protein>
<gene>
    <name evidence="1" type="ORF">MN116_005900</name>
</gene>
<comment type="caution">
    <text evidence="1">The sequence shown here is derived from an EMBL/GenBank/DDBJ whole genome shotgun (WGS) entry which is preliminary data.</text>
</comment>
<evidence type="ECO:0000313" key="2">
    <source>
        <dbReference type="Proteomes" id="UP001292079"/>
    </source>
</evidence>
<organism evidence="1 2">
    <name type="scientific">Schistosoma mekongi</name>
    <name type="common">Parasitic worm</name>
    <dbReference type="NCBI Taxonomy" id="38744"/>
    <lineage>
        <taxon>Eukaryota</taxon>
        <taxon>Metazoa</taxon>
        <taxon>Spiralia</taxon>
        <taxon>Lophotrochozoa</taxon>
        <taxon>Platyhelminthes</taxon>
        <taxon>Trematoda</taxon>
        <taxon>Digenea</taxon>
        <taxon>Strigeidida</taxon>
        <taxon>Schistosomatoidea</taxon>
        <taxon>Schistosomatidae</taxon>
        <taxon>Schistosoma</taxon>
    </lineage>
</organism>
<reference evidence="1" key="2">
    <citation type="journal article" date="2023" name="Infect Dis Poverty">
        <title>Chromosome-scale genome of the human blood fluke Schistosoma mekongi and its implications for public health.</title>
        <authorList>
            <person name="Zhou M."/>
            <person name="Xu L."/>
            <person name="Xu D."/>
            <person name="Chen W."/>
            <person name="Khan J."/>
            <person name="Hu Y."/>
            <person name="Huang H."/>
            <person name="Wei H."/>
            <person name="Zhang Y."/>
            <person name="Chusongsang P."/>
            <person name="Tanasarnprasert K."/>
            <person name="Hu X."/>
            <person name="Limpanont Y."/>
            <person name="Lv Z."/>
        </authorList>
    </citation>
    <scope>NUCLEOTIDE SEQUENCE</scope>
    <source>
        <strain evidence="1">LV_2022a</strain>
    </source>
</reference>
<keyword evidence="2" id="KW-1185">Reference proteome</keyword>
<dbReference type="AlphaFoldDB" id="A0AAE2D3U9"/>
<evidence type="ECO:0000313" key="1">
    <source>
        <dbReference type="EMBL" id="KAK4470336.1"/>
    </source>
</evidence>
<sequence>MEICSKNSTIHGDHITYSIIEMLQQTVLNKKARRNFVSTGVLIHLLPYFNTESQTHDTENLHVSLLSLYVAVMSKLPMDDIKSFLFPESELYSNEKIANERRIKGNHK</sequence>
<accession>A0AAE2D3U9</accession>